<dbReference type="Pfam" id="PF02536">
    <property type="entry name" value="mTERF"/>
    <property type="match status" value="1"/>
</dbReference>
<evidence type="ECO:0000313" key="5">
    <source>
        <dbReference type="Proteomes" id="UP000054558"/>
    </source>
</evidence>
<comment type="similarity">
    <text evidence="1">Belongs to the mTERF family.</text>
</comment>
<dbReference type="OrthoDB" id="637682at2759"/>
<dbReference type="GO" id="GO:0006353">
    <property type="term" value="P:DNA-templated transcription termination"/>
    <property type="evidence" value="ECO:0007669"/>
    <property type="project" value="UniProtKB-KW"/>
</dbReference>
<keyword evidence="5" id="KW-1185">Reference proteome</keyword>
<organism evidence="4 5">
    <name type="scientific">Klebsormidium nitens</name>
    <name type="common">Green alga</name>
    <name type="synonym">Ulothrix nitens</name>
    <dbReference type="NCBI Taxonomy" id="105231"/>
    <lineage>
        <taxon>Eukaryota</taxon>
        <taxon>Viridiplantae</taxon>
        <taxon>Streptophyta</taxon>
        <taxon>Klebsormidiophyceae</taxon>
        <taxon>Klebsormidiales</taxon>
        <taxon>Klebsormidiaceae</taxon>
        <taxon>Klebsormidium</taxon>
    </lineage>
</organism>
<keyword evidence="2" id="KW-0806">Transcription termination</keyword>
<dbReference type="AlphaFoldDB" id="A0A1Y1I655"/>
<protein>
    <submittedName>
        <fullName evidence="4">Uncharacterized protein</fullName>
    </submittedName>
</protein>
<dbReference type="SMART" id="SM00733">
    <property type="entry name" value="Mterf"/>
    <property type="match status" value="5"/>
</dbReference>
<dbReference type="PANTHER" id="PTHR13068:SF112">
    <property type="entry name" value="TRANSCRIPTION TERMINATION FACTOR 3, MITOCHONDRIAL"/>
    <property type="match status" value="1"/>
</dbReference>
<name>A0A1Y1I655_KLENI</name>
<evidence type="ECO:0000256" key="1">
    <source>
        <dbReference type="ARBA" id="ARBA00007692"/>
    </source>
</evidence>
<dbReference type="Gene3D" id="1.25.70.10">
    <property type="entry name" value="Transcription termination factor 3, mitochondrial"/>
    <property type="match status" value="2"/>
</dbReference>
<dbReference type="GO" id="GO:0003676">
    <property type="term" value="F:nucleic acid binding"/>
    <property type="evidence" value="ECO:0007669"/>
    <property type="project" value="InterPro"/>
</dbReference>
<evidence type="ECO:0000256" key="2">
    <source>
        <dbReference type="ARBA" id="ARBA00022472"/>
    </source>
</evidence>
<evidence type="ECO:0000313" key="4">
    <source>
        <dbReference type="EMBL" id="GAQ84207.1"/>
    </source>
</evidence>
<keyword evidence="2" id="KW-0804">Transcription</keyword>
<reference evidence="4 5" key="1">
    <citation type="journal article" date="2014" name="Nat. Commun.">
        <title>Klebsormidium flaccidum genome reveals primary factors for plant terrestrial adaptation.</title>
        <authorList>
            <person name="Hori K."/>
            <person name="Maruyama F."/>
            <person name="Fujisawa T."/>
            <person name="Togashi T."/>
            <person name="Yamamoto N."/>
            <person name="Seo M."/>
            <person name="Sato S."/>
            <person name="Yamada T."/>
            <person name="Mori H."/>
            <person name="Tajima N."/>
            <person name="Moriyama T."/>
            <person name="Ikeuchi M."/>
            <person name="Watanabe M."/>
            <person name="Wada H."/>
            <person name="Kobayashi K."/>
            <person name="Saito M."/>
            <person name="Masuda T."/>
            <person name="Sasaki-Sekimoto Y."/>
            <person name="Mashiguchi K."/>
            <person name="Awai K."/>
            <person name="Shimojima M."/>
            <person name="Masuda S."/>
            <person name="Iwai M."/>
            <person name="Nobusawa T."/>
            <person name="Narise T."/>
            <person name="Kondo S."/>
            <person name="Saito H."/>
            <person name="Sato R."/>
            <person name="Murakawa M."/>
            <person name="Ihara Y."/>
            <person name="Oshima-Yamada Y."/>
            <person name="Ohtaka K."/>
            <person name="Satoh M."/>
            <person name="Sonobe K."/>
            <person name="Ishii M."/>
            <person name="Ohtani R."/>
            <person name="Kanamori-Sato M."/>
            <person name="Honoki R."/>
            <person name="Miyazaki D."/>
            <person name="Mochizuki H."/>
            <person name="Umetsu J."/>
            <person name="Higashi K."/>
            <person name="Shibata D."/>
            <person name="Kamiya Y."/>
            <person name="Sato N."/>
            <person name="Nakamura Y."/>
            <person name="Tabata S."/>
            <person name="Ida S."/>
            <person name="Kurokawa K."/>
            <person name="Ohta H."/>
        </authorList>
    </citation>
    <scope>NUCLEOTIDE SEQUENCE [LARGE SCALE GENOMIC DNA]</scope>
    <source>
        <strain evidence="4 5">NIES-2285</strain>
    </source>
</reference>
<dbReference type="EMBL" id="DF237129">
    <property type="protein sequence ID" value="GAQ84207.1"/>
    <property type="molecule type" value="Genomic_DNA"/>
</dbReference>
<sequence>MRPGLGGVRKEVDALRGVWTAPRGAAGKARTRFGPLAWSKSNKVAAPSEEEVDLDNLDLTDEKSADVLRAAKIAQLEQLDYEELQQLPRRERLIPKKRSHGKKNPFFRLGDPKKLEMIRETLRPNRKGHEDESEDEGVNWEDEEAALAEQGIESSLAALLQKDTLDVDPLNARRRKKFSAVTGQYAADKIAELKKAGLLPKKSERQEAIETKMRARPKAQQTRKSVLAEHFAAHQGSAQAMIRKVMRLWDDGELKPEVRGPRQDEDAQADVEYGLSYDDSRLHVPFRFGPNDAFQELLALRPEERPKFFHQGFLDALELESGVAKLDAFKEEFYKTLIKRAQAVNSYCETLSDSDFGLDSSSLDMAVYLTRFLTRNYKNPEDISAIRLSVEDRIDFLQERLHITREMAIALLISYPRYFSPFCDLERRVDGVLAVLDRLDYDTESMIKLVFKNPSIFNNPLQRIADNIRVLQAFGLAEPEFATKVPWLLGMNLMQRLAERVILLRKYGISDAEMPVCFQRNLFLFLTTVETCDRRLSYMQKLGRGKDWLRSLVVSRPKIVCCHLERQVKRLRDSLKKVGLERPDEDLVDLIVINSPLYQMSSKKLDEGLAYFTKELGLSPEIFLEFPQAVGYSLEGRTRPRVKICQSLGLVIADRGQPGLSLAQILVTTFPTFKYCIESGVWMRKYGGHVKQLEYDETGKVLAGLAEAEADYLDDDSVEVEIDLPEISGQT</sequence>
<gene>
    <name evidence="4" type="ORF">KFL_001800150</name>
</gene>
<evidence type="ECO:0000256" key="3">
    <source>
        <dbReference type="ARBA" id="ARBA00022946"/>
    </source>
</evidence>
<keyword evidence="2" id="KW-0805">Transcription regulation</keyword>
<dbReference type="Proteomes" id="UP000054558">
    <property type="component" value="Unassembled WGS sequence"/>
</dbReference>
<dbReference type="InterPro" id="IPR038538">
    <property type="entry name" value="MTERF_sf"/>
</dbReference>
<dbReference type="PANTHER" id="PTHR13068">
    <property type="entry name" value="CGI-12 PROTEIN-RELATED"/>
    <property type="match status" value="1"/>
</dbReference>
<accession>A0A1Y1I655</accession>
<dbReference type="InterPro" id="IPR003690">
    <property type="entry name" value="MTERF"/>
</dbReference>
<keyword evidence="3" id="KW-0809">Transit peptide</keyword>
<proteinExistence type="inferred from homology"/>